<accession>A0A7J5TN67</accession>
<name>A0A7J5TN67_BIFBI</name>
<dbReference type="AlphaFoldDB" id="A0A7J5TN67"/>
<proteinExistence type="predicted"/>
<comment type="caution">
    <text evidence="1">The sequence shown here is derived from an EMBL/GenBank/DDBJ whole genome shotgun (WGS) entry which is preliminary data.</text>
</comment>
<dbReference type="Proteomes" id="UP000451386">
    <property type="component" value="Unassembled WGS sequence"/>
</dbReference>
<sequence length="148" mass="16858">MSYENTNYHKRSVLMRMSLHVGNMLDQASKDNHVTEALIIRLAATMVEPGELAAKNKKPFRAPRFRTGHTDWKDDKQYRSVLAKLSDAEYELVSRAAVGMDMARGPWLALKVEQLLSSPRLRELLEDATYIEANKKAQNILQQSKGSR</sequence>
<dbReference type="EMBL" id="WDOP01000004">
    <property type="protein sequence ID" value="KAB7486525.1"/>
    <property type="molecule type" value="Genomic_DNA"/>
</dbReference>
<protein>
    <submittedName>
        <fullName evidence="1">Uncharacterized protein</fullName>
    </submittedName>
</protein>
<organism evidence="1 2">
    <name type="scientific">Bifidobacterium bifidum</name>
    <dbReference type="NCBI Taxonomy" id="1681"/>
    <lineage>
        <taxon>Bacteria</taxon>
        <taxon>Bacillati</taxon>
        <taxon>Actinomycetota</taxon>
        <taxon>Actinomycetes</taxon>
        <taxon>Bifidobacteriales</taxon>
        <taxon>Bifidobacteriaceae</taxon>
        <taxon>Bifidobacterium</taxon>
    </lineage>
</organism>
<gene>
    <name evidence="1" type="ORF">GBA83_05780</name>
</gene>
<dbReference type="RefSeq" id="WP_151909814.1">
    <property type="nucleotide sequence ID" value="NZ_WDOM01000002.1"/>
</dbReference>
<reference evidence="1 2" key="1">
    <citation type="journal article" date="2019" name="Nat. Med.">
        <title>A library of human gut bacterial isolates paired with longitudinal multiomics data enables mechanistic microbiome research.</title>
        <authorList>
            <person name="Poyet M."/>
            <person name="Groussin M."/>
            <person name="Gibbons S.M."/>
            <person name="Avila-Pacheco J."/>
            <person name="Jiang X."/>
            <person name="Kearney S.M."/>
            <person name="Perrotta A.R."/>
            <person name="Berdy B."/>
            <person name="Zhao S."/>
            <person name="Lieberman T.D."/>
            <person name="Swanson P.K."/>
            <person name="Smith M."/>
            <person name="Roesemann S."/>
            <person name="Alexander J.E."/>
            <person name="Rich S.A."/>
            <person name="Livny J."/>
            <person name="Vlamakis H."/>
            <person name="Clish C."/>
            <person name="Bullock K."/>
            <person name="Deik A."/>
            <person name="Scott J."/>
            <person name="Pierce K.A."/>
            <person name="Xavier R.J."/>
            <person name="Alm E.J."/>
        </authorList>
    </citation>
    <scope>NUCLEOTIDE SEQUENCE [LARGE SCALE GENOMIC DNA]</scope>
    <source>
        <strain evidence="1 2">BIOML-A13</strain>
    </source>
</reference>
<evidence type="ECO:0000313" key="1">
    <source>
        <dbReference type="EMBL" id="KAB7486525.1"/>
    </source>
</evidence>
<evidence type="ECO:0000313" key="2">
    <source>
        <dbReference type="Proteomes" id="UP000451386"/>
    </source>
</evidence>